<dbReference type="GO" id="GO:0003729">
    <property type="term" value="F:mRNA binding"/>
    <property type="evidence" value="ECO:0007669"/>
    <property type="project" value="TreeGrafter"/>
</dbReference>
<dbReference type="InterPro" id="IPR021869">
    <property type="entry name" value="RNase_Zc3h12_NYN"/>
</dbReference>
<evidence type="ECO:0000259" key="2">
    <source>
        <dbReference type="Pfam" id="PF11977"/>
    </source>
</evidence>
<dbReference type="FunFam" id="3.40.50.11980:FF:000001">
    <property type="entry name" value="ZC3H12A isoform 1"/>
    <property type="match status" value="1"/>
</dbReference>
<dbReference type="InterPro" id="IPR051101">
    <property type="entry name" value="ZC3H12/N4BP1_RNase_Reg"/>
</dbReference>
<dbReference type="CDD" id="cd18719">
    <property type="entry name" value="PIN_Zc3h12a-N4BP1-like"/>
    <property type="match status" value="1"/>
</dbReference>
<evidence type="ECO:0000256" key="1">
    <source>
        <dbReference type="SAM" id="MobiDB-lite"/>
    </source>
</evidence>
<dbReference type="AlphaFoldDB" id="A0A922CER2"/>
<evidence type="ECO:0000313" key="4">
    <source>
        <dbReference type="Proteomes" id="UP000791440"/>
    </source>
</evidence>
<dbReference type="GO" id="GO:0005634">
    <property type="term" value="C:nucleus"/>
    <property type="evidence" value="ECO:0007669"/>
    <property type="project" value="TreeGrafter"/>
</dbReference>
<dbReference type="Gene3D" id="3.40.50.11980">
    <property type="match status" value="1"/>
</dbReference>
<accession>A0A922CER2</accession>
<dbReference type="PANTHER" id="PTHR12876:SF35">
    <property type="entry name" value="LD08718P-RELATED"/>
    <property type="match status" value="1"/>
</dbReference>
<reference evidence="3" key="1">
    <citation type="journal article" date="2016" name="Insect Biochem. Mol. Biol.">
        <title>Multifaceted biological insights from a draft genome sequence of the tobacco hornworm moth, Manduca sexta.</title>
        <authorList>
            <person name="Kanost M.R."/>
            <person name="Arrese E.L."/>
            <person name="Cao X."/>
            <person name="Chen Y.R."/>
            <person name="Chellapilla S."/>
            <person name="Goldsmith M.R."/>
            <person name="Grosse-Wilde E."/>
            <person name="Heckel D.G."/>
            <person name="Herndon N."/>
            <person name="Jiang H."/>
            <person name="Papanicolaou A."/>
            <person name="Qu J."/>
            <person name="Soulages J.L."/>
            <person name="Vogel H."/>
            <person name="Walters J."/>
            <person name="Waterhouse R.M."/>
            <person name="Ahn S.J."/>
            <person name="Almeida F.C."/>
            <person name="An C."/>
            <person name="Aqrawi P."/>
            <person name="Bretschneider A."/>
            <person name="Bryant W.B."/>
            <person name="Bucks S."/>
            <person name="Chao H."/>
            <person name="Chevignon G."/>
            <person name="Christen J.M."/>
            <person name="Clarke D.F."/>
            <person name="Dittmer N.T."/>
            <person name="Ferguson L.C.F."/>
            <person name="Garavelou S."/>
            <person name="Gordon K.H.J."/>
            <person name="Gunaratna R.T."/>
            <person name="Han Y."/>
            <person name="Hauser F."/>
            <person name="He Y."/>
            <person name="Heidel-Fischer H."/>
            <person name="Hirsh A."/>
            <person name="Hu Y."/>
            <person name="Jiang H."/>
            <person name="Kalra D."/>
            <person name="Klinner C."/>
            <person name="Konig C."/>
            <person name="Kovar C."/>
            <person name="Kroll A.R."/>
            <person name="Kuwar S.S."/>
            <person name="Lee S.L."/>
            <person name="Lehman R."/>
            <person name="Li K."/>
            <person name="Li Z."/>
            <person name="Liang H."/>
            <person name="Lovelace S."/>
            <person name="Lu Z."/>
            <person name="Mansfield J.H."/>
            <person name="McCulloch K.J."/>
            <person name="Mathew T."/>
            <person name="Morton B."/>
            <person name="Muzny D.M."/>
            <person name="Neunemann D."/>
            <person name="Ongeri F."/>
            <person name="Pauchet Y."/>
            <person name="Pu L.L."/>
            <person name="Pyrousis I."/>
            <person name="Rao X.J."/>
            <person name="Redding A."/>
            <person name="Roesel C."/>
            <person name="Sanchez-Gracia A."/>
            <person name="Schaack S."/>
            <person name="Shukla A."/>
            <person name="Tetreau G."/>
            <person name="Wang Y."/>
            <person name="Xiong G.H."/>
            <person name="Traut W."/>
            <person name="Walsh T.K."/>
            <person name="Worley K.C."/>
            <person name="Wu D."/>
            <person name="Wu W."/>
            <person name="Wu Y.Q."/>
            <person name="Zhang X."/>
            <person name="Zou Z."/>
            <person name="Zucker H."/>
            <person name="Briscoe A.D."/>
            <person name="Burmester T."/>
            <person name="Clem R.J."/>
            <person name="Feyereisen R."/>
            <person name="Grimmelikhuijzen C.J.P."/>
            <person name="Hamodrakas S.J."/>
            <person name="Hansson B.S."/>
            <person name="Huguet E."/>
            <person name="Jermiin L.S."/>
            <person name="Lan Q."/>
            <person name="Lehman H.K."/>
            <person name="Lorenzen M."/>
            <person name="Merzendorfer H."/>
            <person name="Michalopoulos I."/>
            <person name="Morton D.B."/>
            <person name="Muthukrishnan S."/>
            <person name="Oakeshott J.G."/>
            <person name="Palmer W."/>
            <person name="Park Y."/>
            <person name="Passarelli A.L."/>
            <person name="Rozas J."/>
            <person name="Schwartz L.M."/>
            <person name="Smith W."/>
            <person name="Southgate A."/>
            <person name="Vilcinskas A."/>
            <person name="Vogt R."/>
            <person name="Wang P."/>
            <person name="Werren J."/>
            <person name="Yu X.Q."/>
            <person name="Zhou J.J."/>
            <person name="Brown S.J."/>
            <person name="Scherer S.E."/>
            <person name="Richards S."/>
            <person name="Blissard G.W."/>
        </authorList>
    </citation>
    <scope>NUCLEOTIDE SEQUENCE</scope>
</reference>
<protein>
    <recommendedName>
        <fullName evidence="2">RNase NYN domain-containing protein</fullName>
    </recommendedName>
</protein>
<proteinExistence type="predicted"/>
<comment type="caution">
    <text evidence="3">The sequence shown here is derived from an EMBL/GenBank/DDBJ whole genome shotgun (WGS) entry which is preliminary data.</text>
</comment>
<sequence length="498" mass="56171">MRSLFIYKIKRKSVSKSKSKMNIMLPKMKASNRKIKRRRNKTIKNIFMQLRSESDASENISQNISIISLDNSLHNSTETLNDRPSKRTLSPSPGNRRKRQKSDSVIILNDEDLIINEGLCPQTPKKPSTIQCSTPIINKDSKTLSELIVNTFPKNNSSTIINLNKDINLTKQINRDSYLTIDLTDGNEASGSVNKTASTNDTKESENTVIDLVNTTDLPDCSIISVTKPDVSEHSLSGESDVTVLRKPQQSSTKQMRKIANGIAQLDSMEKGKLLEFITEKIFNGCNMPKHVKKSLTSIKDSITTNSDENDRIKKILLGQSPSRNSVGSNIYHPDRGNNNKSGLRMIVIDGSNVAMEHGKGKVFSVAGLKICIDYFLKRGHRVKAFVPRFRCKYGKSTDPRLLDHLERQGMVVYTPSREIKGKTITPYDDRYIIQCAAEFDGVIVTGDNYRDLADENSKWRFVIENRLLPFTWVDDMIMFPKDPLGRNGPTLQKFLSH</sequence>
<dbReference type="Proteomes" id="UP000791440">
    <property type="component" value="Unassembled WGS sequence"/>
</dbReference>
<reference evidence="3" key="2">
    <citation type="submission" date="2020-12" db="EMBL/GenBank/DDBJ databases">
        <authorList>
            <person name="Kanost M."/>
        </authorList>
    </citation>
    <scope>NUCLEOTIDE SEQUENCE</scope>
</reference>
<feature type="domain" description="RNase NYN" evidence="2">
    <location>
        <begin position="344"/>
        <end position="494"/>
    </location>
</feature>
<dbReference type="OrthoDB" id="392925at2759"/>
<keyword evidence="4" id="KW-1185">Reference proteome</keyword>
<dbReference type="GO" id="GO:0004521">
    <property type="term" value="F:RNA endonuclease activity"/>
    <property type="evidence" value="ECO:0007669"/>
    <property type="project" value="TreeGrafter"/>
</dbReference>
<organism evidence="3 4">
    <name type="scientific">Manduca sexta</name>
    <name type="common">Tobacco hawkmoth</name>
    <name type="synonym">Tobacco hornworm</name>
    <dbReference type="NCBI Taxonomy" id="7130"/>
    <lineage>
        <taxon>Eukaryota</taxon>
        <taxon>Metazoa</taxon>
        <taxon>Ecdysozoa</taxon>
        <taxon>Arthropoda</taxon>
        <taxon>Hexapoda</taxon>
        <taxon>Insecta</taxon>
        <taxon>Pterygota</taxon>
        <taxon>Neoptera</taxon>
        <taxon>Endopterygota</taxon>
        <taxon>Lepidoptera</taxon>
        <taxon>Glossata</taxon>
        <taxon>Ditrysia</taxon>
        <taxon>Bombycoidea</taxon>
        <taxon>Sphingidae</taxon>
        <taxon>Sphinginae</taxon>
        <taxon>Sphingini</taxon>
        <taxon>Manduca</taxon>
    </lineage>
</organism>
<evidence type="ECO:0000313" key="3">
    <source>
        <dbReference type="EMBL" id="KAG6443482.1"/>
    </source>
</evidence>
<dbReference type="Pfam" id="PF11977">
    <property type="entry name" value="RNase_Zc3h12a"/>
    <property type="match status" value="1"/>
</dbReference>
<name>A0A922CER2_MANSE</name>
<gene>
    <name evidence="3" type="ORF">O3G_MSEX002850</name>
</gene>
<dbReference type="EMBL" id="JH668302">
    <property type="protein sequence ID" value="KAG6443482.1"/>
    <property type="molecule type" value="Genomic_DNA"/>
</dbReference>
<feature type="region of interest" description="Disordered" evidence="1">
    <location>
        <begin position="75"/>
        <end position="103"/>
    </location>
</feature>
<dbReference type="PANTHER" id="PTHR12876">
    <property type="entry name" value="N4BP1-RELATED"/>
    <property type="match status" value="1"/>
</dbReference>
<dbReference type="GO" id="GO:0036464">
    <property type="term" value="C:cytoplasmic ribonucleoprotein granule"/>
    <property type="evidence" value="ECO:0007669"/>
    <property type="project" value="TreeGrafter"/>
</dbReference>